<sequence length="41" mass="4858">MELKKKNKRPPRIRPRMYPTRVPSLASVLYETQKATPAQIY</sequence>
<dbReference type="EnsemblMetazoa" id="CPIJ017062-RA">
    <property type="protein sequence ID" value="CPIJ017062-PA"/>
    <property type="gene ID" value="CPIJ017062"/>
</dbReference>
<evidence type="ECO:0000313" key="2">
    <source>
        <dbReference type="EnsemblMetazoa" id="CPIJ017062-PA"/>
    </source>
</evidence>
<dbReference type="EMBL" id="DS232679">
    <property type="protein sequence ID" value="EDS44699.1"/>
    <property type="molecule type" value="Genomic_DNA"/>
</dbReference>
<dbReference type="AlphaFoldDB" id="B0XC93"/>
<dbReference type="VEuPathDB" id="VectorBase:CPIJ017062"/>
<name>B0XC93_CULQU</name>
<protein>
    <submittedName>
        <fullName evidence="1 2">Uncharacterized protein</fullName>
    </submittedName>
</protein>
<dbReference type="InParanoid" id="B0XC93"/>
<reference evidence="1" key="1">
    <citation type="submission" date="2007-03" db="EMBL/GenBank/DDBJ databases">
        <title>Annotation of Culex pipiens quinquefasciatus.</title>
        <authorList>
            <consortium name="The Broad Institute Genome Sequencing Platform"/>
            <person name="Atkinson P.W."/>
            <person name="Hemingway J."/>
            <person name="Christensen B.M."/>
            <person name="Higgs S."/>
            <person name="Kodira C."/>
            <person name="Hannick L."/>
            <person name="Megy K."/>
            <person name="O'Leary S."/>
            <person name="Pearson M."/>
            <person name="Haas B.J."/>
            <person name="Mauceli E."/>
            <person name="Wortman J.R."/>
            <person name="Lee N.H."/>
            <person name="Guigo R."/>
            <person name="Stanke M."/>
            <person name="Alvarado L."/>
            <person name="Amedeo P."/>
            <person name="Antoine C.H."/>
            <person name="Arensburger P."/>
            <person name="Bidwell S.L."/>
            <person name="Crawford M."/>
            <person name="Camaro F."/>
            <person name="Devon K."/>
            <person name="Engels R."/>
            <person name="Hammond M."/>
            <person name="Howarth C."/>
            <person name="Koehrsen M."/>
            <person name="Lawson D."/>
            <person name="Montgomery P."/>
            <person name="Nene V."/>
            <person name="Nusbaum C."/>
            <person name="Puiu D."/>
            <person name="Romero-Severson J."/>
            <person name="Severson D.W."/>
            <person name="Shumway M."/>
            <person name="Sisk P."/>
            <person name="Stolte C."/>
            <person name="Zeng Q."/>
            <person name="Eisenstadt E."/>
            <person name="Fraser-Liggett C."/>
            <person name="Strausberg R."/>
            <person name="Galagan J."/>
            <person name="Birren B."/>
            <person name="Collins F.H."/>
        </authorList>
    </citation>
    <scope>NUCLEOTIDE SEQUENCE [LARGE SCALE GENOMIC DNA]</scope>
    <source>
        <strain evidence="1">JHB</strain>
    </source>
</reference>
<reference evidence="2" key="2">
    <citation type="submission" date="2021-02" db="UniProtKB">
        <authorList>
            <consortium name="EnsemblMetazoa"/>
        </authorList>
    </citation>
    <scope>IDENTIFICATION</scope>
    <source>
        <strain evidence="2">JHB</strain>
    </source>
</reference>
<evidence type="ECO:0000313" key="1">
    <source>
        <dbReference type="EMBL" id="EDS44699.1"/>
    </source>
</evidence>
<accession>B0XC93</accession>
<evidence type="ECO:0000313" key="3">
    <source>
        <dbReference type="Proteomes" id="UP000002320"/>
    </source>
</evidence>
<gene>
    <name evidence="2" type="primary">6050699</name>
    <name evidence="1" type="ORF">CpipJ_CPIJ017062</name>
</gene>
<proteinExistence type="predicted"/>
<keyword evidence="3" id="KW-1185">Reference proteome</keyword>
<organism>
    <name type="scientific">Culex quinquefasciatus</name>
    <name type="common">Southern house mosquito</name>
    <name type="synonym">Culex pungens</name>
    <dbReference type="NCBI Taxonomy" id="7176"/>
    <lineage>
        <taxon>Eukaryota</taxon>
        <taxon>Metazoa</taxon>
        <taxon>Ecdysozoa</taxon>
        <taxon>Arthropoda</taxon>
        <taxon>Hexapoda</taxon>
        <taxon>Insecta</taxon>
        <taxon>Pterygota</taxon>
        <taxon>Neoptera</taxon>
        <taxon>Endopterygota</taxon>
        <taxon>Diptera</taxon>
        <taxon>Nematocera</taxon>
        <taxon>Culicoidea</taxon>
        <taxon>Culicidae</taxon>
        <taxon>Culicinae</taxon>
        <taxon>Culicini</taxon>
        <taxon>Culex</taxon>
        <taxon>Culex</taxon>
    </lineage>
</organism>
<dbReference type="Proteomes" id="UP000002320">
    <property type="component" value="Unassembled WGS sequence"/>
</dbReference>
<dbReference type="HOGENOM" id="CLU_3280033_0_0_1"/>
<dbReference type="KEGG" id="cqu:CpipJ_CPIJ017062"/>